<dbReference type="InterPro" id="IPR051608">
    <property type="entry name" value="RQC_Subunit_NEMF"/>
</dbReference>
<organism evidence="3 4">
    <name type="scientific">Faecalicoccus acidiformans</name>
    <dbReference type="NCBI Taxonomy" id="915173"/>
    <lineage>
        <taxon>Bacteria</taxon>
        <taxon>Bacillati</taxon>
        <taxon>Bacillota</taxon>
        <taxon>Erysipelotrichia</taxon>
        <taxon>Erysipelotrichales</taxon>
        <taxon>Erysipelotrichaceae</taxon>
        <taxon>Faecalicoccus</taxon>
    </lineage>
</organism>
<proteinExistence type="predicted"/>
<evidence type="ECO:0000259" key="2">
    <source>
        <dbReference type="Pfam" id="PF05670"/>
    </source>
</evidence>
<dbReference type="RefSeq" id="WP_183375750.1">
    <property type="nucleotide sequence ID" value="NZ_JACHHD010000011.1"/>
</dbReference>
<dbReference type="Gene3D" id="2.30.310.10">
    <property type="entry name" value="ibrinogen binding protein from staphylococcus aureus domain"/>
    <property type="match status" value="1"/>
</dbReference>
<dbReference type="PANTHER" id="PTHR15239">
    <property type="entry name" value="NUCLEAR EXPORT MEDIATOR FACTOR NEMF"/>
    <property type="match status" value="1"/>
</dbReference>
<dbReference type="Pfam" id="PF05833">
    <property type="entry name" value="NFACT_N"/>
    <property type="match status" value="1"/>
</dbReference>
<dbReference type="Pfam" id="PF05670">
    <property type="entry name" value="NFACT-R_1"/>
    <property type="match status" value="1"/>
</dbReference>
<dbReference type="EMBL" id="JACHHD010000011">
    <property type="protein sequence ID" value="MBB5185144.1"/>
    <property type="molecule type" value="Genomic_DNA"/>
</dbReference>
<feature type="coiled-coil region" evidence="1">
    <location>
        <begin position="263"/>
        <end position="290"/>
    </location>
</feature>
<accession>A0A7W8D1Q5</accession>
<keyword evidence="1" id="KW-0175">Coiled coil</keyword>
<dbReference type="AlphaFoldDB" id="A0A7W8D1Q5"/>
<dbReference type="Proteomes" id="UP000521313">
    <property type="component" value="Unassembled WGS sequence"/>
</dbReference>
<dbReference type="GO" id="GO:1990112">
    <property type="term" value="C:RQC complex"/>
    <property type="evidence" value="ECO:0007669"/>
    <property type="project" value="TreeGrafter"/>
</dbReference>
<comment type="caution">
    <text evidence="3">The sequence shown here is derived from an EMBL/GenBank/DDBJ whole genome shotgun (WGS) entry which is preliminary data.</text>
</comment>
<evidence type="ECO:0000313" key="4">
    <source>
        <dbReference type="Proteomes" id="UP000521313"/>
    </source>
</evidence>
<name>A0A7W8D1Q5_9FIRM</name>
<feature type="domain" description="NFACT RNA-binding" evidence="2">
    <location>
        <begin position="427"/>
        <end position="518"/>
    </location>
</feature>
<sequence>MALDGLLLHVILKRLQSLCPCKVNKIQNISDEEICFHVYTRHGNEKIVVNAHSNSNRIYLDPYAVSSSLQPSNFVMVLRKCCSQAILDQIQQIGFDRILEFTLVNRDELGDTKRYKLYIELMGKYSNIVLVDHNGIIIDALKRIPIYENTKRMIHPGAQYTLPDPGQKKNPLCIDQIDRNTSLVNQIYGFSPLLSKEFLKRMQEGEKYEEILQELLNSKTLYIYKKDFHCLAMTHLEEIPKQFEFMEGFHHLYAAEEQKNRIREQCQDVYRAVEKELKKAQKKLPKLQDTLELSKDYCKYKLYGDLLFAYMGQIQKDQTVKVPSFESDDIIEIPLDMRYDIKQNANRYYQKYHKAKRSISILQEQIRQCEMDIAYFEQLHEQLRHCTIQDALEIKEELIKERILRPKKNTLTKRGKKKPNVLCLQINDDLIYVGKNNIQNQTITSKIANKKDLWFHVKDYHGSHVLLKAEKPTENLIRMCANLAAYFSKSKDSSSVPVNYCLVSELKKVPGAKTGFVTMKSYKTIFIDPQEVPIEEWIQTYKKI</sequence>
<gene>
    <name evidence="3" type="ORF">HNQ43_001197</name>
</gene>
<dbReference type="GO" id="GO:0072344">
    <property type="term" value="P:rescue of stalled ribosome"/>
    <property type="evidence" value="ECO:0007669"/>
    <property type="project" value="TreeGrafter"/>
</dbReference>
<dbReference type="PANTHER" id="PTHR15239:SF6">
    <property type="entry name" value="RIBOSOME QUALITY CONTROL COMPLEX SUBUNIT NEMF"/>
    <property type="match status" value="1"/>
</dbReference>
<evidence type="ECO:0000313" key="3">
    <source>
        <dbReference type="EMBL" id="MBB5185144.1"/>
    </source>
</evidence>
<reference evidence="3 4" key="1">
    <citation type="submission" date="2020-08" db="EMBL/GenBank/DDBJ databases">
        <title>Genomic Encyclopedia of Type Strains, Phase IV (KMG-IV): sequencing the most valuable type-strain genomes for metagenomic binning, comparative biology and taxonomic classification.</title>
        <authorList>
            <person name="Goeker M."/>
        </authorList>
    </citation>
    <scope>NUCLEOTIDE SEQUENCE [LARGE SCALE GENOMIC DNA]</scope>
    <source>
        <strain evidence="3 4">DSM 26963</strain>
    </source>
</reference>
<dbReference type="GO" id="GO:0043023">
    <property type="term" value="F:ribosomal large subunit binding"/>
    <property type="evidence" value="ECO:0007669"/>
    <property type="project" value="TreeGrafter"/>
</dbReference>
<evidence type="ECO:0000256" key="1">
    <source>
        <dbReference type="SAM" id="Coils"/>
    </source>
</evidence>
<dbReference type="GO" id="GO:0000049">
    <property type="term" value="F:tRNA binding"/>
    <property type="evidence" value="ECO:0007669"/>
    <property type="project" value="TreeGrafter"/>
</dbReference>
<dbReference type="InterPro" id="IPR008532">
    <property type="entry name" value="NFACT_RNA-bd"/>
</dbReference>
<protein>
    <submittedName>
        <fullName evidence="3">Putative ribosome quality control (RQC) complex YloA/Tae2 family protein</fullName>
    </submittedName>
</protein>